<dbReference type="Proteomes" id="UP000760545">
    <property type="component" value="Unassembled WGS sequence"/>
</dbReference>
<sequence length="55" mass="6023">ISVLLLSAMIGAIVIAKGGKQIRQPGLEKIDPERILQKISEEVKEEKVPEEEIGV</sequence>
<organism evidence="1 2">
    <name type="scientific">Tamlana crocina</name>
    <dbReference type="NCBI Taxonomy" id="393006"/>
    <lineage>
        <taxon>Bacteria</taxon>
        <taxon>Pseudomonadati</taxon>
        <taxon>Bacteroidota</taxon>
        <taxon>Flavobacteriia</taxon>
        <taxon>Flavobacteriales</taxon>
        <taxon>Flavobacteriaceae</taxon>
        <taxon>Tamlana</taxon>
    </lineage>
</organism>
<proteinExistence type="predicted"/>
<accession>A0ABX1DGL4</accession>
<dbReference type="EMBL" id="JAAVJS010000622">
    <property type="protein sequence ID" value="NJX17430.1"/>
    <property type="molecule type" value="Genomic_DNA"/>
</dbReference>
<evidence type="ECO:0000313" key="2">
    <source>
        <dbReference type="Proteomes" id="UP000760545"/>
    </source>
</evidence>
<reference evidence="1 2" key="1">
    <citation type="submission" date="2020-03" db="EMBL/GenBank/DDBJ databases">
        <title>Tamlana sp. nov, isolated from XXX.</title>
        <authorList>
            <person name="Cao W.R."/>
        </authorList>
    </citation>
    <scope>NUCLEOTIDE SEQUENCE [LARGE SCALE GENOMIC DNA]</scope>
    <source>
        <strain evidence="1 2">HST1-43</strain>
    </source>
</reference>
<evidence type="ECO:0000313" key="1">
    <source>
        <dbReference type="EMBL" id="NJX17430.1"/>
    </source>
</evidence>
<gene>
    <name evidence="1" type="ORF">HC176_18325</name>
</gene>
<protein>
    <submittedName>
        <fullName evidence="1">Uncharacterized protein</fullName>
    </submittedName>
</protein>
<feature type="non-terminal residue" evidence="1">
    <location>
        <position position="1"/>
    </location>
</feature>
<name>A0ABX1DGL4_9FLAO</name>
<comment type="caution">
    <text evidence="1">The sequence shown here is derived from an EMBL/GenBank/DDBJ whole genome shotgun (WGS) entry which is preliminary data.</text>
</comment>
<keyword evidence="2" id="KW-1185">Reference proteome</keyword>